<feature type="region of interest" description="Disordered" evidence="1">
    <location>
        <begin position="1"/>
        <end position="41"/>
    </location>
</feature>
<feature type="compositionally biased region" description="Basic residues" evidence="1">
    <location>
        <begin position="29"/>
        <end position="41"/>
    </location>
</feature>
<evidence type="ECO:0000313" key="4">
    <source>
        <dbReference type="Proteomes" id="UP000074382"/>
    </source>
</evidence>
<evidence type="ECO:0000256" key="1">
    <source>
        <dbReference type="SAM" id="MobiDB-lite"/>
    </source>
</evidence>
<reference evidence="4" key="1">
    <citation type="journal article" date="2017" name="Acta Aliment.">
        <title>Plant polysaccharide degrading enzyme system of Thermpbifida cellulosilytica TB100 revealed by de novo genome project data.</title>
        <authorList>
            <person name="Toth A."/>
            <person name="Baka E."/>
            <person name="Luzics S."/>
            <person name="Bata-Vidacs I."/>
            <person name="Nagy I."/>
            <person name="Balint B."/>
            <person name="Herceg R."/>
            <person name="Olasz F."/>
            <person name="Wilk T."/>
            <person name="Nagy T."/>
            <person name="Kriszt B."/>
            <person name="Nagy I."/>
            <person name="Kukolya J."/>
        </authorList>
    </citation>
    <scope>NUCLEOTIDE SEQUENCE [LARGE SCALE GENOMIC DNA]</scope>
    <source>
        <strain evidence="4">TB100</strain>
    </source>
</reference>
<keyword evidence="2" id="KW-1133">Transmembrane helix</keyword>
<dbReference type="STRING" id="665004.AC529_00880"/>
<proteinExistence type="predicted"/>
<feature type="region of interest" description="Disordered" evidence="1">
    <location>
        <begin position="280"/>
        <end position="335"/>
    </location>
</feature>
<evidence type="ECO:0000256" key="2">
    <source>
        <dbReference type="SAM" id="Phobius"/>
    </source>
</evidence>
<sequence>MSPTESPVSGAPGRRRKPPASTPQERSGRSRGTRRRKGGRRASRSFPLVPILVGALVVAVIAVAVVVVLRFVGTGEPETVQAVPSRYQVYESGQANELLANRDDDPRPFTEQDFFPEGDADISSRDLTFTFRGGSVDDNCAEAVWGPKALAAVESADCSQVVRAGYVSDDYIGVAAVFKLRDIEASRTLAEALAPAEEETAEEGGFLLPPVTEEPFDLLGSGYSSAEATVNGHYLLVLWVQSKSSTSTEETEVLQQPLVTLSRFDMPIYQRINERKNFLEANGVDTGDQEAPAGDGTGTGTEGIGTEGTGIGTEGTGTEGAGTGTEGTGLSQGTG</sequence>
<feature type="compositionally biased region" description="Gly residues" evidence="1">
    <location>
        <begin position="295"/>
        <end position="335"/>
    </location>
</feature>
<accession>A0A147KMP1</accession>
<gene>
    <name evidence="3" type="ORF">AC529_00880</name>
</gene>
<dbReference type="EMBL" id="LGEM01000006">
    <property type="protein sequence ID" value="KUP98533.1"/>
    <property type="molecule type" value="Genomic_DNA"/>
</dbReference>
<dbReference type="PATRIC" id="fig|665004.4.peg.2993"/>
<organism evidence="3 4">
    <name type="scientific">Thermobifida cellulosilytica TB100</name>
    <dbReference type="NCBI Taxonomy" id="665004"/>
    <lineage>
        <taxon>Bacteria</taxon>
        <taxon>Bacillati</taxon>
        <taxon>Actinomycetota</taxon>
        <taxon>Actinomycetes</taxon>
        <taxon>Streptosporangiales</taxon>
        <taxon>Nocardiopsidaceae</taxon>
        <taxon>Thermobifida</taxon>
    </lineage>
</organism>
<feature type="transmembrane region" description="Helical" evidence="2">
    <location>
        <begin position="45"/>
        <end position="72"/>
    </location>
</feature>
<keyword evidence="2" id="KW-0472">Membrane</keyword>
<keyword evidence="2" id="KW-0812">Transmembrane</keyword>
<protein>
    <submittedName>
        <fullName evidence="3">Uncharacterized protein</fullName>
    </submittedName>
</protein>
<evidence type="ECO:0000313" key="3">
    <source>
        <dbReference type="EMBL" id="KUP98533.1"/>
    </source>
</evidence>
<name>A0A147KMP1_THECS</name>
<dbReference type="AlphaFoldDB" id="A0A147KMP1"/>
<keyword evidence="4" id="KW-1185">Reference proteome</keyword>
<comment type="caution">
    <text evidence="3">The sequence shown here is derived from an EMBL/GenBank/DDBJ whole genome shotgun (WGS) entry which is preliminary data.</text>
</comment>
<dbReference type="Proteomes" id="UP000074382">
    <property type="component" value="Unassembled WGS sequence"/>
</dbReference>